<accession>A0AAN6GLP0</accession>
<evidence type="ECO:0000256" key="7">
    <source>
        <dbReference type="SAM" id="Phobius"/>
    </source>
</evidence>
<dbReference type="GO" id="GO:0005634">
    <property type="term" value="C:nucleus"/>
    <property type="evidence" value="ECO:0007669"/>
    <property type="project" value="UniProtKB-SubCell"/>
</dbReference>
<evidence type="ECO:0000256" key="1">
    <source>
        <dbReference type="ARBA" id="ARBA00004123"/>
    </source>
</evidence>
<keyword evidence="4" id="KW-0804">Transcription</keyword>
<evidence type="ECO:0000313" key="9">
    <source>
        <dbReference type="Proteomes" id="UP001176517"/>
    </source>
</evidence>
<feature type="compositionally biased region" description="Low complexity" evidence="6">
    <location>
        <begin position="691"/>
        <end position="712"/>
    </location>
</feature>
<feature type="compositionally biased region" description="Polar residues" evidence="6">
    <location>
        <begin position="169"/>
        <end position="186"/>
    </location>
</feature>
<feature type="compositionally biased region" description="Low complexity" evidence="6">
    <location>
        <begin position="838"/>
        <end position="856"/>
    </location>
</feature>
<evidence type="ECO:0000256" key="6">
    <source>
        <dbReference type="SAM" id="MobiDB-lite"/>
    </source>
</evidence>
<organism evidence="8 9">
    <name type="scientific">Tilletia horrida</name>
    <dbReference type="NCBI Taxonomy" id="155126"/>
    <lineage>
        <taxon>Eukaryota</taxon>
        <taxon>Fungi</taxon>
        <taxon>Dikarya</taxon>
        <taxon>Basidiomycota</taxon>
        <taxon>Ustilaginomycotina</taxon>
        <taxon>Exobasidiomycetes</taxon>
        <taxon>Tilletiales</taxon>
        <taxon>Tilletiaceae</taxon>
        <taxon>Tilletia</taxon>
    </lineage>
</organism>
<proteinExistence type="predicted"/>
<sequence>MSLDNSYFFAFGQDRAYIIKALTSQEDILITASLALGYVFTEWSYHIEWELVDIWPRILFPFLAFLHRHIYTRIENRIQAHRQRHLRAQPPTAKKSSSKSKSRSRLSSPIPKLPTLGYFFSRRLRKSSSSASTSSSPRPGAEKKPEGVGNNSDSASIPASARAAALENDTASTPGRGNGSPNTHTIVDQDAHLEGRTSQPQPDFGARSIPEWAIPTQIPRFAWLYTYQPLNGPEWAYVLARLGSIGAAITSLMVLTIANSGVGEEGSPTQWDIPDRNCSVTRRFRSIFNMFALSGSGAIVMVRALALHKFKRPFEKPILWVLWAALQLMLLIEVVGVGTSSPHDGTRFCVAGTPVYNIPVTVVLLPYFLPLLSSTLCFFLIARYLIAYRSQYPELWRAGWTFRLYLRDSFYYWVLTVVLFLPMVLIYAILQSEFPNTHDYSAALALIVQFRLRITVALNHLLAVLNLAVAFSAGYACRIFVNLRRCLEQDLVAGGGGMGGGGAAGPHVPTAAPTGGGGNGATGYTYGPVATPVPAGVIRSGFAVVRRPSLHTTNGQHVSSYNYNPAVVSAGPNGHAVQYMHLQSPDPNSCASPLTPQQQLQLQQLLFQQQQQFLLMQQQFVNINQRNAACGGGTAGSAQGSNLAVPQQQPTSIERSAAADANATTSQPMFSQISNIYGVQRSMSFSGVAGTSPTSQQPQSPPSAHQPQAQAPHLPPSAVPAAAATAMATAATAVASPLDNVAVAGVIGCGAPGPAGATGTGISSPGPLSNRPSRRALGSMSTSNTPQPPHFQSQPGPTIGGVTTEAGSGPAVCPNQRGSYQMPGIHQKLLPQLTTMQGAAPMPAGPASAGADPSSPTDAVLIQAMNASGIPQHPQNASVHQSQQLQQLTAAQQAGPQGPGAQQSQQQQLLTPMQQYRQQTLLPTYTPYPQQFQQPYTTYYHCANMPQHPRLCVPPPPPPMPERQLVVVQEDWGDTHPDLVFSLNGGLDDDEEEEEQLRLQQQQSNANLETRARGPGPTYNWQTSPNSGYPGQVPPGILLSAAEVVPGTSAPMSTAAMPSIALTPNQQAVSVLTNPFGVTNALAGSAQVGGGHALLPSMMMVASSVPVSTEMPRSLPPTPPPSRRLSVQHQQPASTGGGNRVEEEDEEEDDDDDGSWMDHPSECECDGCCETDTDASDYVRPPAKTNTAGGNGNSNSNRGVASGSAGAAASSSMTAPLGRRRSANSGKGPRGETEASTEKGPRA</sequence>
<feature type="compositionally biased region" description="Acidic residues" evidence="6">
    <location>
        <begin position="1163"/>
        <end position="1175"/>
    </location>
</feature>
<protein>
    <submittedName>
        <fullName evidence="8">Uncharacterized protein</fullName>
    </submittedName>
</protein>
<feature type="region of interest" description="Disordered" evidence="6">
    <location>
        <begin position="82"/>
        <end position="111"/>
    </location>
</feature>
<keyword evidence="9" id="KW-1185">Reference proteome</keyword>
<dbReference type="PANTHER" id="PTHR10649:SF12">
    <property type="entry name" value="SPINELESS, ISOFORM C"/>
    <property type="match status" value="1"/>
</dbReference>
<feature type="compositionally biased region" description="Acidic residues" evidence="6">
    <location>
        <begin position="1142"/>
        <end position="1155"/>
    </location>
</feature>
<reference evidence="8" key="1">
    <citation type="journal article" date="2023" name="PhytoFront">
        <title>Draft Genome Resources of Seven Strains of Tilletia horrida, Causal Agent of Kernel Smut of Rice.</title>
        <authorList>
            <person name="Khanal S."/>
            <person name="Antony Babu S."/>
            <person name="Zhou X.G."/>
        </authorList>
    </citation>
    <scope>NUCLEOTIDE SEQUENCE</scope>
    <source>
        <strain evidence="8">TX6</strain>
    </source>
</reference>
<evidence type="ECO:0000313" key="8">
    <source>
        <dbReference type="EMBL" id="KAK0545860.1"/>
    </source>
</evidence>
<keyword evidence="7" id="KW-1133">Transmembrane helix</keyword>
<dbReference type="GO" id="GO:0006805">
    <property type="term" value="P:xenobiotic metabolic process"/>
    <property type="evidence" value="ECO:0007669"/>
    <property type="project" value="InterPro"/>
</dbReference>
<feature type="compositionally biased region" description="Basic and acidic residues" evidence="6">
    <location>
        <begin position="1229"/>
        <end position="1243"/>
    </location>
</feature>
<dbReference type="PANTHER" id="PTHR10649">
    <property type="entry name" value="ARYL HYDROCARBON RECEPTOR"/>
    <property type="match status" value="1"/>
</dbReference>
<feature type="compositionally biased region" description="Polar residues" evidence="6">
    <location>
        <begin position="1019"/>
        <end position="1029"/>
    </location>
</feature>
<evidence type="ECO:0000256" key="2">
    <source>
        <dbReference type="ARBA" id="ARBA00023015"/>
    </source>
</evidence>
<keyword evidence="2" id="KW-0805">Transcription regulation</keyword>
<feature type="transmembrane region" description="Helical" evidence="7">
    <location>
        <begin position="318"/>
        <end position="338"/>
    </location>
</feature>
<dbReference type="GO" id="GO:0034751">
    <property type="term" value="C:aryl hydrocarbon receptor complex"/>
    <property type="evidence" value="ECO:0007669"/>
    <property type="project" value="TreeGrafter"/>
</dbReference>
<feature type="transmembrane region" description="Helical" evidence="7">
    <location>
        <begin position="287"/>
        <end position="306"/>
    </location>
</feature>
<feature type="compositionally biased region" description="Low complexity" evidence="6">
    <location>
        <begin position="127"/>
        <end position="138"/>
    </location>
</feature>
<feature type="compositionally biased region" description="Low complexity" evidence="6">
    <location>
        <begin position="881"/>
        <end position="911"/>
    </location>
</feature>
<evidence type="ECO:0000256" key="3">
    <source>
        <dbReference type="ARBA" id="ARBA00023125"/>
    </source>
</evidence>
<evidence type="ECO:0000256" key="5">
    <source>
        <dbReference type="ARBA" id="ARBA00023242"/>
    </source>
</evidence>
<feature type="region of interest" description="Disordered" evidence="6">
    <location>
        <begin position="837"/>
        <end position="856"/>
    </location>
</feature>
<dbReference type="GO" id="GO:0000976">
    <property type="term" value="F:transcription cis-regulatory region binding"/>
    <property type="evidence" value="ECO:0007669"/>
    <property type="project" value="TreeGrafter"/>
</dbReference>
<dbReference type="AlphaFoldDB" id="A0AAN6GLP0"/>
<comment type="caution">
    <text evidence="8">The sequence shown here is derived from an EMBL/GenBank/DDBJ whole genome shotgun (WGS) entry which is preliminary data.</text>
</comment>
<dbReference type="EMBL" id="JAPDMZ010000214">
    <property type="protein sequence ID" value="KAK0545860.1"/>
    <property type="molecule type" value="Genomic_DNA"/>
</dbReference>
<evidence type="ECO:0000256" key="4">
    <source>
        <dbReference type="ARBA" id="ARBA00023163"/>
    </source>
</evidence>
<dbReference type="InterPro" id="IPR039091">
    <property type="entry name" value="AHR/AHRR"/>
</dbReference>
<name>A0AAN6GLP0_9BASI</name>
<keyword evidence="3" id="KW-0238">DNA-binding</keyword>
<gene>
    <name evidence="8" type="ORF">OC846_005500</name>
</gene>
<feature type="region of interest" description="Disordered" evidence="6">
    <location>
        <begin position="755"/>
        <end position="800"/>
    </location>
</feature>
<feature type="compositionally biased region" description="Low complexity" evidence="6">
    <location>
        <begin position="152"/>
        <end position="165"/>
    </location>
</feature>
<dbReference type="GO" id="GO:0004879">
    <property type="term" value="F:nuclear receptor activity"/>
    <property type="evidence" value="ECO:0007669"/>
    <property type="project" value="TreeGrafter"/>
</dbReference>
<feature type="region of interest" description="Disordered" evidence="6">
    <location>
        <begin position="686"/>
        <end position="720"/>
    </location>
</feature>
<feature type="transmembrane region" description="Helical" evidence="7">
    <location>
        <begin position="358"/>
        <end position="382"/>
    </location>
</feature>
<comment type="subcellular location">
    <subcellularLocation>
        <location evidence="1">Nucleus</location>
    </subcellularLocation>
</comment>
<feature type="compositionally biased region" description="Polar residues" evidence="6">
    <location>
        <begin position="779"/>
        <end position="796"/>
    </location>
</feature>
<feature type="region of interest" description="Disordered" evidence="6">
    <location>
        <begin position="127"/>
        <end position="208"/>
    </location>
</feature>
<keyword evidence="7" id="KW-0812">Transmembrane</keyword>
<keyword evidence="5" id="KW-0539">Nucleus</keyword>
<feature type="region of interest" description="Disordered" evidence="6">
    <location>
        <begin position="983"/>
        <end position="1034"/>
    </location>
</feature>
<feature type="transmembrane region" description="Helical" evidence="7">
    <location>
        <begin position="410"/>
        <end position="430"/>
    </location>
</feature>
<dbReference type="Proteomes" id="UP001176517">
    <property type="component" value="Unassembled WGS sequence"/>
</dbReference>
<feature type="region of interest" description="Disordered" evidence="6">
    <location>
        <begin position="870"/>
        <end position="911"/>
    </location>
</feature>
<feature type="region of interest" description="Disordered" evidence="6">
    <location>
        <begin position="1108"/>
        <end position="1243"/>
    </location>
</feature>
<feature type="compositionally biased region" description="Polar residues" evidence="6">
    <location>
        <begin position="636"/>
        <end position="654"/>
    </location>
</feature>
<feature type="region of interest" description="Disordered" evidence="6">
    <location>
        <begin position="632"/>
        <end position="665"/>
    </location>
</feature>
<feature type="compositionally biased region" description="Low complexity" evidence="6">
    <location>
        <begin position="1193"/>
        <end position="1212"/>
    </location>
</feature>
<keyword evidence="7" id="KW-0472">Membrane</keyword>